<dbReference type="EMBL" id="JACGWN010000016">
    <property type="protein sequence ID" value="KAL0394681.1"/>
    <property type="molecule type" value="Genomic_DNA"/>
</dbReference>
<dbReference type="AlphaFoldDB" id="A0AAW2SSP4"/>
<evidence type="ECO:0000313" key="2">
    <source>
        <dbReference type="EMBL" id="KAL0394681.1"/>
    </source>
</evidence>
<evidence type="ECO:0000256" key="1">
    <source>
        <dbReference type="SAM" id="MobiDB-lite"/>
    </source>
</evidence>
<sequence length="124" mass="13269">MHKWKLLAAKADAALLQILQEKGGREMEQLESITCRNVGGPTGPSTCNGQDPPPSSADSVALTEQDLWILTVGARTRVCLRSKLRGPKKNCGTIIEDLDIDTATTIGTPKLKQQLVAGNDDVST</sequence>
<proteinExistence type="predicted"/>
<comment type="caution">
    <text evidence="2">The sequence shown here is derived from an EMBL/GenBank/DDBJ whole genome shotgun (WGS) entry which is preliminary data.</text>
</comment>
<name>A0AAW2SSP4_9LAMI</name>
<protein>
    <submittedName>
        <fullName evidence="2">Uncharacterized protein</fullName>
    </submittedName>
</protein>
<organism evidence="2">
    <name type="scientific">Sesamum latifolium</name>
    <dbReference type="NCBI Taxonomy" id="2727402"/>
    <lineage>
        <taxon>Eukaryota</taxon>
        <taxon>Viridiplantae</taxon>
        <taxon>Streptophyta</taxon>
        <taxon>Embryophyta</taxon>
        <taxon>Tracheophyta</taxon>
        <taxon>Spermatophyta</taxon>
        <taxon>Magnoliopsida</taxon>
        <taxon>eudicotyledons</taxon>
        <taxon>Gunneridae</taxon>
        <taxon>Pentapetalae</taxon>
        <taxon>asterids</taxon>
        <taxon>lamiids</taxon>
        <taxon>Lamiales</taxon>
        <taxon>Pedaliaceae</taxon>
        <taxon>Sesamum</taxon>
    </lineage>
</organism>
<reference evidence="2" key="1">
    <citation type="submission" date="2020-06" db="EMBL/GenBank/DDBJ databases">
        <authorList>
            <person name="Li T."/>
            <person name="Hu X."/>
            <person name="Zhang T."/>
            <person name="Song X."/>
            <person name="Zhang H."/>
            <person name="Dai N."/>
            <person name="Sheng W."/>
            <person name="Hou X."/>
            <person name="Wei L."/>
        </authorList>
    </citation>
    <scope>NUCLEOTIDE SEQUENCE</scope>
    <source>
        <strain evidence="2">KEN1</strain>
        <tissue evidence="2">Leaf</tissue>
    </source>
</reference>
<reference evidence="2" key="2">
    <citation type="journal article" date="2024" name="Plant">
        <title>Genomic evolution and insights into agronomic trait innovations of Sesamum species.</title>
        <authorList>
            <person name="Miao H."/>
            <person name="Wang L."/>
            <person name="Qu L."/>
            <person name="Liu H."/>
            <person name="Sun Y."/>
            <person name="Le M."/>
            <person name="Wang Q."/>
            <person name="Wei S."/>
            <person name="Zheng Y."/>
            <person name="Lin W."/>
            <person name="Duan Y."/>
            <person name="Cao H."/>
            <person name="Xiong S."/>
            <person name="Wang X."/>
            <person name="Wei L."/>
            <person name="Li C."/>
            <person name="Ma Q."/>
            <person name="Ju M."/>
            <person name="Zhao R."/>
            <person name="Li G."/>
            <person name="Mu C."/>
            <person name="Tian Q."/>
            <person name="Mei H."/>
            <person name="Zhang T."/>
            <person name="Gao T."/>
            <person name="Zhang H."/>
        </authorList>
    </citation>
    <scope>NUCLEOTIDE SEQUENCE</scope>
    <source>
        <strain evidence="2">KEN1</strain>
    </source>
</reference>
<accession>A0AAW2SSP4</accession>
<feature type="region of interest" description="Disordered" evidence="1">
    <location>
        <begin position="38"/>
        <end position="58"/>
    </location>
</feature>
<gene>
    <name evidence="2" type="ORF">Slati_4434300</name>
</gene>